<evidence type="ECO:0000256" key="2">
    <source>
        <dbReference type="ARBA" id="ARBA00022516"/>
    </source>
</evidence>
<evidence type="ECO:0000313" key="11">
    <source>
        <dbReference type="EMBL" id="OWF42126.1"/>
    </source>
</evidence>
<dbReference type="EC" id="2.3.1.199" evidence="10"/>
<keyword evidence="2 10" id="KW-0444">Lipid biosynthesis</keyword>
<keyword evidence="3 10" id="KW-0808">Transferase</keyword>
<proteinExistence type="inferred from homology"/>
<dbReference type="InterPro" id="IPR002076">
    <property type="entry name" value="ELO_fam"/>
</dbReference>
<keyword evidence="9 10" id="KW-0275">Fatty acid biosynthesis</keyword>
<evidence type="ECO:0000256" key="10">
    <source>
        <dbReference type="RuleBase" id="RU361115"/>
    </source>
</evidence>
<feature type="transmembrane region" description="Helical" evidence="10">
    <location>
        <begin position="58"/>
        <end position="80"/>
    </location>
</feature>
<feature type="transmembrane region" description="Helical" evidence="10">
    <location>
        <begin position="232"/>
        <end position="252"/>
    </location>
</feature>
<keyword evidence="4 10" id="KW-0812">Transmembrane</keyword>
<feature type="transmembrane region" description="Helical" evidence="10">
    <location>
        <begin position="168"/>
        <end position="190"/>
    </location>
</feature>
<evidence type="ECO:0000256" key="9">
    <source>
        <dbReference type="ARBA" id="ARBA00023160"/>
    </source>
</evidence>
<name>A0A210Q073_MIZYE</name>
<dbReference type="PANTHER" id="PTHR11157:SF126">
    <property type="entry name" value="ELONGATION OF VERY LONG CHAIN FATTY ACIDS PROTEIN"/>
    <property type="match status" value="1"/>
</dbReference>
<dbReference type="PANTHER" id="PTHR11157">
    <property type="entry name" value="FATTY ACID ACYL TRANSFERASE-RELATED"/>
    <property type="match status" value="1"/>
</dbReference>
<dbReference type="GO" id="GO:0005789">
    <property type="term" value="C:endoplasmic reticulum membrane"/>
    <property type="evidence" value="ECO:0007669"/>
    <property type="project" value="TreeGrafter"/>
</dbReference>
<comment type="catalytic activity">
    <reaction evidence="10">
        <text>a very-long-chain acyl-CoA + malonyl-CoA + H(+) = a very-long-chain 3-oxoacyl-CoA + CO2 + CoA</text>
        <dbReference type="Rhea" id="RHEA:32727"/>
        <dbReference type="ChEBI" id="CHEBI:15378"/>
        <dbReference type="ChEBI" id="CHEBI:16526"/>
        <dbReference type="ChEBI" id="CHEBI:57287"/>
        <dbReference type="ChEBI" id="CHEBI:57384"/>
        <dbReference type="ChEBI" id="CHEBI:90725"/>
        <dbReference type="ChEBI" id="CHEBI:90736"/>
        <dbReference type="EC" id="2.3.1.199"/>
    </reaction>
</comment>
<dbReference type="Pfam" id="PF01151">
    <property type="entry name" value="ELO"/>
    <property type="match status" value="1"/>
</dbReference>
<dbReference type="GO" id="GO:0009922">
    <property type="term" value="F:fatty acid elongase activity"/>
    <property type="evidence" value="ECO:0007669"/>
    <property type="project" value="UniProtKB-EC"/>
</dbReference>
<dbReference type="GO" id="GO:0042761">
    <property type="term" value="P:very long-chain fatty acid biosynthetic process"/>
    <property type="evidence" value="ECO:0007669"/>
    <property type="project" value="TreeGrafter"/>
</dbReference>
<feature type="transmembrane region" description="Helical" evidence="10">
    <location>
        <begin position="30"/>
        <end position="46"/>
    </location>
</feature>
<dbReference type="Proteomes" id="UP000242188">
    <property type="component" value="Unassembled WGS sequence"/>
</dbReference>
<evidence type="ECO:0000256" key="6">
    <source>
        <dbReference type="ARBA" id="ARBA00022989"/>
    </source>
</evidence>
<comment type="similarity">
    <text evidence="10">Belongs to the ELO family.</text>
</comment>
<protein>
    <recommendedName>
        <fullName evidence="10">Elongation of very long chain fatty acids protein</fullName>
        <ecNumber evidence="10">2.3.1.199</ecNumber>
    </recommendedName>
    <alternativeName>
        <fullName evidence="10">Very-long-chain 3-oxoacyl-CoA synthase</fullName>
    </alternativeName>
</protein>
<keyword evidence="12" id="KW-1185">Reference proteome</keyword>
<keyword evidence="6 10" id="KW-1133">Transmembrane helix</keyword>
<evidence type="ECO:0000256" key="7">
    <source>
        <dbReference type="ARBA" id="ARBA00023098"/>
    </source>
</evidence>
<accession>A0A210Q073</accession>
<evidence type="ECO:0000313" key="12">
    <source>
        <dbReference type="Proteomes" id="UP000242188"/>
    </source>
</evidence>
<feature type="transmembrane region" description="Helical" evidence="10">
    <location>
        <begin position="202"/>
        <end position="220"/>
    </location>
</feature>
<evidence type="ECO:0000256" key="4">
    <source>
        <dbReference type="ARBA" id="ARBA00022692"/>
    </source>
</evidence>
<reference evidence="11 12" key="1">
    <citation type="journal article" date="2017" name="Nat. Ecol. Evol.">
        <title>Scallop genome provides insights into evolution of bilaterian karyotype and development.</title>
        <authorList>
            <person name="Wang S."/>
            <person name="Zhang J."/>
            <person name="Jiao W."/>
            <person name="Li J."/>
            <person name="Xun X."/>
            <person name="Sun Y."/>
            <person name="Guo X."/>
            <person name="Huan P."/>
            <person name="Dong B."/>
            <person name="Zhang L."/>
            <person name="Hu X."/>
            <person name="Sun X."/>
            <person name="Wang J."/>
            <person name="Zhao C."/>
            <person name="Wang Y."/>
            <person name="Wang D."/>
            <person name="Huang X."/>
            <person name="Wang R."/>
            <person name="Lv J."/>
            <person name="Li Y."/>
            <person name="Zhang Z."/>
            <person name="Liu B."/>
            <person name="Lu W."/>
            <person name="Hui Y."/>
            <person name="Liang J."/>
            <person name="Zhou Z."/>
            <person name="Hou R."/>
            <person name="Li X."/>
            <person name="Liu Y."/>
            <person name="Li H."/>
            <person name="Ning X."/>
            <person name="Lin Y."/>
            <person name="Zhao L."/>
            <person name="Xing Q."/>
            <person name="Dou J."/>
            <person name="Li Y."/>
            <person name="Mao J."/>
            <person name="Guo H."/>
            <person name="Dou H."/>
            <person name="Li T."/>
            <person name="Mu C."/>
            <person name="Jiang W."/>
            <person name="Fu Q."/>
            <person name="Fu X."/>
            <person name="Miao Y."/>
            <person name="Liu J."/>
            <person name="Yu Q."/>
            <person name="Li R."/>
            <person name="Liao H."/>
            <person name="Li X."/>
            <person name="Kong Y."/>
            <person name="Jiang Z."/>
            <person name="Chourrout D."/>
            <person name="Li R."/>
            <person name="Bao Z."/>
        </authorList>
    </citation>
    <scope>NUCLEOTIDE SEQUENCE [LARGE SCALE GENOMIC DNA]</scope>
    <source>
        <strain evidence="11 12">PY_sf001</strain>
    </source>
</reference>
<dbReference type="OrthoDB" id="434092at2759"/>
<evidence type="ECO:0000256" key="5">
    <source>
        <dbReference type="ARBA" id="ARBA00022832"/>
    </source>
</evidence>
<dbReference type="STRING" id="6573.A0A210Q073"/>
<dbReference type="AlphaFoldDB" id="A0A210Q073"/>
<dbReference type="InterPro" id="IPR030457">
    <property type="entry name" value="ELO_CS"/>
</dbReference>
<gene>
    <name evidence="11" type="ORF">KP79_PYT09173</name>
</gene>
<keyword evidence="7 10" id="KW-0443">Lipid metabolism</keyword>
<evidence type="ECO:0000256" key="3">
    <source>
        <dbReference type="ARBA" id="ARBA00022679"/>
    </source>
</evidence>
<dbReference type="PROSITE" id="PS01188">
    <property type="entry name" value="ELO"/>
    <property type="match status" value="1"/>
</dbReference>
<dbReference type="GO" id="GO:0019367">
    <property type="term" value="P:fatty acid elongation, saturated fatty acid"/>
    <property type="evidence" value="ECO:0007669"/>
    <property type="project" value="TreeGrafter"/>
</dbReference>
<organism evidence="11 12">
    <name type="scientific">Mizuhopecten yessoensis</name>
    <name type="common">Japanese scallop</name>
    <name type="synonym">Patinopecten yessoensis</name>
    <dbReference type="NCBI Taxonomy" id="6573"/>
    <lineage>
        <taxon>Eukaryota</taxon>
        <taxon>Metazoa</taxon>
        <taxon>Spiralia</taxon>
        <taxon>Lophotrochozoa</taxon>
        <taxon>Mollusca</taxon>
        <taxon>Bivalvia</taxon>
        <taxon>Autobranchia</taxon>
        <taxon>Pteriomorphia</taxon>
        <taxon>Pectinida</taxon>
        <taxon>Pectinoidea</taxon>
        <taxon>Pectinidae</taxon>
        <taxon>Mizuhopecten</taxon>
    </lineage>
</organism>
<keyword evidence="8 10" id="KW-0472">Membrane</keyword>
<sequence length="353" mass="40967">MDVLHTTKDLYDWALSKGDPRVEAWPLMESPVPVLTLVALYLVMVYHGPRVMVQQKPVSLNSVLVVYNLGLVGLSAYMFYEFLVTSVQAGYSLRCQPVNYSNDPLALRMASVCWWYFFSKIIEFLDTTFFILRKKNEQITFLHVYHHSTMPLNWWLGVKFVAGGQAWFLAMLNCFVHILMYTYYGLSALGPHMQKYLWWKRYLTILQLSQFFAVILHTGYNMTTDCDFPIGFNYAVFIYAITLVLLFSNFFMHTYTSKEDQHTQVKGRPTHTITIAKHSYDNSKEELNTVTITKHTNDNSKEELNTVTITKHTYDNSKEELNTATIAKHSYDNSKGELNTLTITQRESLTQLR</sequence>
<keyword evidence="5 10" id="KW-0276">Fatty acid metabolism</keyword>
<dbReference type="GO" id="GO:0030148">
    <property type="term" value="P:sphingolipid biosynthetic process"/>
    <property type="evidence" value="ECO:0007669"/>
    <property type="project" value="TreeGrafter"/>
</dbReference>
<evidence type="ECO:0000256" key="8">
    <source>
        <dbReference type="ARBA" id="ARBA00023136"/>
    </source>
</evidence>
<dbReference type="EMBL" id="NEDP02005318">
    <property type="protein sequence ID" value="OWF42126.1"/>
    <property type="molecule type" value="Genomic_DNA"/>
</dbReference>
<evidence type="ECO:0000256" key="1">
    <source>
        <dbReference type="ARBA" id="ARBA00004141"/>
    </source>
</evidence>
<comment type="subcellular location">
    <subcellularLocation>
        <location evidence="1">Membrane</location>
        <topology evidence="1">Multi-pass membrane protein</topology>
    </subcellularLocation>
</comment>
<dbReference type="GO" id="GO:0034625">
    <property type="term" value="P:fatty acid elongation, monounsaturated fatty acid"/>
    <property type="evidence" value="ECO:0007669"/>
    <property type="project" value="TreeGrafter"/>
</dbReference>
<comment type="caution">
    <text evidence="11">The sequence shown here is derived from an EMBL/GenBank/DDBJ whole genome shotgun (WGS) entry which is preliminary data.</text>
</comment>
<dbReference type="GO" id="GO:0034626">
    <property type="term" value="P:fatty acid elongation, polyunsaturated fatty acid"/>
    <property type="evidence" value="ECO:0007669"/>
    <property type="project" value="TreeGrafter"/>
</dbReference>